<accession>A0ABP4WJS6</accession>
<feature type="transmembrane region" description="Helical" evidence="1">
    <location>
        <begin position="12"/>
        <end position="37"/>
    </location>
</feature>
<keyword evidence="1" id="KW-0472">Membrane</keyword>
<reference evidence="3" key="1">
    <citation type="journal article" date="2019" name="Int. J. Syst. Evol. Microbiol.">
        <title>The Global Catalogue of Microorganisms (GCM) 10K type strain sequencing project: providing services to taxonomists for standard genome sequencing and annotation.</title>
        <authorList>
            <consortium name="The Broad Institute Genomics Platform"/>
            <consortium name="The Broad Institute Genome Sequencing Center for Infectious Disease"/>
            <person name="Wu L."/>
            <person name="Ma J."/>
        </authorList>
    </citation>
    <scope>NUCLEOTIDE SEQUENCE [LARGE SCALE GENOMIC DNA]</scope>
    <source>
        <strain evidence="3">JCM 14735</strain>
    </source>
</reference>
<keyword evidence="1" id="KW-0812">Transmembrane</keyword>
<evidence type="ECO:0000256" key="1">
    <source>
        <dbReference type="SAM" id="Phobius"/>
    </source>
</evidence>
<evidence type="ECO:0000313" key="2">
    <source>
        <dbReference type="EMBL" id="GAA1756325.1"/>
    </source>
</evidence>
<keyword evidence="1" id="KW-1133">Transmembrane helix</keyword>
<protein>
    <recommendedName>
        <fullName evidence="4">Secreted protein</fullName>
    </recommendedName>
</protein>
<organism evidence="2 3">
    <name type="scientific">Kocuria aegyptia</name>
    <dbReference type="NCBI Taxonomy" id="330943"/>
    <lineage>
        <taxon>Bacteria</taxon>
        <taxon>Bacillati</taxon>
        <taxon>Actinomycetota</taxon>
        <taxon>Actinomycetes</taxon>
        <taxon>Micrococcales</taxon>
        <taxon>Micrococcaceae</taxon>
        <taxon>Kocuria</taxon>
    </lineage>
</organism>
<dbReference type="Proteomes" id="UP001501204">
    <property type="component" value="Unassembled WGS sequence"/>
</dbReference>
<keyword evidence="3" id="KW-1185">Reference proteome</keyword>
<evidence type="ECO:0000313" key="3">
    <source>
        <dbReference type="Proteomes" id="UP001501204"/>
    </source>
</evidence>
<proteinExistence type="predicted"/>
<gene>
    <name evidence="2" type="ORF">GCM10009767_14610</name>
</gene>
<evidence type="ECO:0008006" key="4">
    <source>
        <dbReference type="Google" id="ProtNLM"/>
    </source>
</evidence>
<sequence>MTPPDQVAEVVVVVAVVVVVVVVAALPATGVAAATALRMPRSSVAGPDPRVAPGPPLLPVPAVPGQACASWGSTVSPKASRKRA</sequence>
<name>A0ABP4WJS6_9MICC</name>
<comment type="caution">
    <text evidence="2">The sequence shown here is derived from an EMBL/GenBank/DDBJ whole genome shotgun (WGS) entry which is preliminary data.</text>
</comment>
<dbReference type="EMBL" id="BAAAOA010000015">
    <property type="protein sequence ID" value="GAA1756325.1"/>
    <property type="molecule type" value="Genomic_DNA"/>
</dbReference>